<keyword evidence="1" id="KW-0175">Coiled coil</keyword>
<evidence type="ECO:0000313" key="2">
    <source>
        <dbReference type="EMBL" id="AOS96282.1"/>
    </source>
</evidence>
<reference evidence="3" key="1">
    <citation type="submission" date="2016-01" db="EMBL/GenBank/DDBJ databases">
        <title>Complete genome sequence of Microbulbifer sp. CCB-MM1, a halophile isolated from Matang Mangrove Forest, Perak.</title>
        <authorList>
            <person name="Moh T.H."/>
            <person name="Dinesh B."/>
            <person name="Lau N.-S."/>
            <person name="Go F."/>
            <person name="Alexander Chong S.-C."/>
        </authorList>
    </citation>
    <scope>NUCLEOTIDE SEQUENCE [LARGE SCALE GENOMIC DNA]</scope>
    <source>
        <strain evidence="3">CCB-MM1</strain>
    </source>
</reference>
<dbReference type="Proteomes" id="UP000095672">
    <property type="component" value="Chromosome"/>
</dbReference>
<feature type="coiled-coil region" evidence="1">
    <location>
        <begin position="140"/>
        <end position="213"/>
    </location>
</feature>
<accession>A0A1C9W562</accession>
<dbReference type="AlphaFoldDB" id="A0A1C9W562"/>
<evidence type="ECO:0008006" key="4">
    <source>
        <dbReference type="Google" id="ProtNLM"/>
    </source>
</evidence>
<dbReference type="KEGG" id="micc:AUP74_00815"/>
<dbReference type="STRING" id="1769779.AUP74_00815"/>
<keyword evidence="3" id="KW-1185">Reference proteome</keyword>
<dbReference type="EMBL" id="CP014143">
    <property type="protein sequence ID" value="AOS96282.1"/>
    <property type="molecule type" value="Genomic_DNA"/>
</dbReference>
<proteinExistence type="predicted"/>
<gene>
    <name evidence="2" type="ORF">AUP74_00815</name>
</gene>
<name>A0A1C9W562_9GAMM</name>
<evidence type="ECO:0000256" key="1">
    <source>
        <dbReference type="SAM" id="Coils"/>
    </source>
</evidence>
<protein>
    <recommendedName>
        <fullName evidence="4">DUF4124 domain-containing protein</fullName>
    </recommendedName>
</protein>
<sequence length="227" mass="25625">MGSLREGSAATITQICLKSVRTSMRVAPRILAGWLALMATGAAISAEQNRALPGKGEVLFRYTNEQGIQVLDDVVPPRYAPRGYEILTPSGRVLEVVPPQLTGEELERKRQLEAQRQADAELMRRYSSLADIESAKSRKIAIVKQDMALLRSNLSSLRQQIEQEEAAAARIQRHGDEVAPERLQRISNLREEVRVLNERMQHRKDEAVRIEREFDRAAERFTQIAGK</sequence>
<evidence type="ECO:0000313" key="3">
    <source>
        <dbReference type="Proteomes" id="UP000095672"/>
    </source>
</evidence>
<dbReference type="PATRIC" id="fig|1769779.3.peg.832"/>
<organism evidence="2 3">
    <name type="scientific">Microbulbifer aggregans</name>
    <dbReference type="NCBI Taxonomy" id="1769779"/>
    <lineage>
        <taxon>Bacteria</taxon>
        <taxon>Pseudomonadati</taxon>
        <taxon>Pseudomonadota</taxon>
        <taxon>Gammaproteobacteria</taxon>
        <taxon>Cellvibrionales</taxon>
        <taxon>Microbulbiferaceae</taxon>
        <taxon>Microbulbifer</taxon>
    </lineage>
</organism>